<feature type="domain" description="4Fe-4S ferredoxin-type" evidence="1">
    <location>
        <begin position="7"/>
        <end position="36"/>
    </location>
</feature>
<dbReference type="PANTHER" id="PTHR31332">
    <property type="entry name" value="7-HYDROXYMETHYL CHLOROPHYLL A REDUCTASE, CHLOROPLASTIC"/>
    <property type="match status" value="1"/>
</dbReference>
<organism evidence="2 3">
    <name type="scientific">Marispirochaeta aestuarii</name>
    <dbReference type="NCBI Taxonomy" id="1963862"/>
    <lineage>
        <taxon>Bacteria</taxon>
        <taxon>Pseudomonadati</taxon>
        <taxon>Spirochaetota</taxon>
        <taxon>Spirochaetia</taxon>
        <taxon>Spirochaetales</taxon>
        <taxon>Spirochaetaceae</taxon>
        <taxon>Marispirochaeta</taxon>
    </lineage>
</organism>
<comment type="caution">
    <text evidence="2">The sequence shown here is derived from an EMBL/GenBank/DDBJ whole genome shotgun (WGS) entry which is preliminary data.</text>
</comment>
<keyword evidence="3" id="KW-1185">Reference proteome</keyword>
<evidence type="ECO:0000313" key="2">
    <source>
        <dbReference type="EMBL" id="ORC32646.1"/>
    </source>
</evidence>
<reference evidence="2 3" key="1">
    <citation type="submission" date="2017-03" db="EMBL/GenBank/DDBJ databases">
        <title>Draft Genome sequence of Marispirochaeta sp. strain JC444.</title>
        <authorList>
            <person name="Shivani Y."/>
            <person name="Subhash Y."/>
            <person name="Sasikala C."/>
            <person name="Ramana C."/>
        </authorList>
    </citation>
    <scope>NUCLEOTIDE SEQUENCE [LARGE SCALE GENOMIC DNA]</scope>
    <source>
        <strain evidence="2 3">JC444</strain>
    </source>
</reference>
<gene>
    <name evidence="2" type="ORF">B4O97_15925</name>
</gene>
<dbReference type="GO" id="GO:0052592">
    <property type="term" value="F:oxidoreductase activity, acting on CH or CH2 groups, with an iron-sulfur protein as acceptor"/>
    <property type="evidence" value="ECO:0007669"/>
    <property type="project" value="TreeGrafter"/>
</dbReference>
<dbReference type="PROSITE" id="PS51379">
    <property type="entry name" value="4FE4S_FER_2"/>
    <property type="match status" value="1"/>
</dbReference>
<dbReference type="STRING" id="1963862.B4O97_15925"/>
<evidence type="ECO:0000313" key="3">
    <source>
        <dbReference type="Proteomes" id="UP000192343"/>
    </source>
</evidence>
<dbReference type="InterPro" id="IPR007525">
    <property type="entry name" value="FrhB_FdhB_C"/>
</dbReference>
<dbReference type="InterPro" id="IPR045220">
    <property type="entry name" value="FRHB/FDHB/HCAR-like"/>
</dbReference>
<dbReference type="EMBL" id="MWQY01000021">
    <property type="protein sequence ID" value="ORC32646.1"/>
    <property type="molecule type" value="Genomic_DNA"/>
</dbReference>
<dbReference type="Proteomes" id="UP000192343">
    <property type="component" value="Unassembled WGS sequence"/>
</dbReference>
<protein>
    <recommendedName>
        <fullName evidence="1">4Fe-4S ferredoxin-type domain-containing protein</fullName>
    </recommendedName>
</protein>
<dbReference type="PANTHER" id="PTHR31332:SF0">
    <property type="entry name" value="7-HYDROXYMETHYL CHLOROPHYLL A REDUCTASE, CHLOROPLASTIC"/>
    <property type="match status" value="1"/>
</dbReference>
<dbReference type="Pfam" id="PF04422">
    <property type="entry name" value="FrhB_FdhB_N"/>
    <property type="match status" value="1"/>
</dbReference>
<dbReference type="Pfam" id="PF04432">
    <property type="entry name" value="FrhB_FdhB_C"/>
    <property type="match status" value="1"/>
</dbReference>
<dbReference type="InterPro" id="IPR007516">
    <property type="entry name" value="Co_F420_Hydgase/DH_bsu_N"/>
</dbReference>
<accession>A0A1Y1RVR3</accession>
<name>A0A1Y1RVR3_9SPIO</name>
<dbReference type="AlphaFoldDB" id="A0A1Y1RVR3"/>
<dbReference type="InterPro" id="IPR017896">
    <property type="entry name" value="4Fe4S_Fe-S-bd"/>
</dbReference>
<evidence type="ECO:0000259" key="1">
    <source>
        <dbReference type="PROSITE" id="PS51379"/>
    </source>
</evidence>
<proteinExistence type="predicted"/>
<sequence length="409" mass="45421">MRNCNTLLDVINNRLCIGCGACTHILGSDVAIMIDYPEEGLRPALLRDLTPEENKKSLKVCPGICVPAQVNKISVDPLVGPVVKAWIGHAANQDVRRIGSSGGIITAISTYCLENDLIDYVAHTGMDAAEPWKNCNVISQSSVEILQKAGSRYAPSSPCEHFSVIRENKKKYVFVGKPCDVAALALTIKQQPELLECIPLVLSFFCAGVPATKSAFDLVNDFMDGRMENLQEVHYRGNGWPGEFRIKTKDLQNYNLYSYAESWHILQASRGLRCRLCADGMGDLADIACGDAWHLYKHDGNLGLSIVVARTKKGCSIVEDAIKDGYLVLREIKKDEILRSQGTDSGIINRRCAIWGRLFVLKLLGIPVTRFKGVPLRKAWKQLDLRTRLRIIIGTVVRVIKYGWNKPSH</sequence>